<accession>A0ABY6MUJ1</accession>
<evidence type="ECO:0000313" key="4">
    <source>
        <dbReference type="Proteomes" id="UP001163266"/>
    </source>
</evidence>
<evidence type="ECO:0000256" key="1">
    <source>
        <dbReference type="ARBA" id="ARBA00022676"/>
    </source>
</evidence>
<sequence>MSSTTETRITRPVIGVPIDAVTWRQALDRLHRWARGRESRYVCICNVHSVVTARQDEDFGRVVREADMATPDGAPVAWMLRRLGVAGQERINGPDLMWKYCAEASARGTSIYLYGSTDRTLELLQARLRQAHPGLQIAGAWSPPFRPLSPEEDEDVVRRINESGAGIVFVSLGCPKQEQWMARHRGRIRAVMVGVGAAFDYHAGVIRRAPAWAQRLGLEWLYRLCSEPRRLWKRYAVTNTVFVLRAATQLLRH</sequence>
<proteinExistence type="predicted"/>
<keyword evidence="2" id="KW-0808">Transferase</keyword>
<evidence type="ECO:0000313" key="3">
    <source>
        <dbReference type="EMBL" id="UZD55668.1"/>
    </source>
</evidence>
<gene>
    <name evidence="3" type="ORF">OMP39_03510</name>
</gene>
<dbReference type="PANTHER" id="PTHR34136">
    <property type="match status" value="1"/>
</dbReference>
<dbReference type="InterPro" id="IPR004629">
    <property type="entry name" value="WecG_TagA_CpsF"/>
</dbReference>
<dbReference type="PANTHER" id="PTHR34136:SF1">
    <property type="entry name" value="UDP-N-ACETYL-D-MANNOSAMINURONIC ACID TRANSFERASE"/>
    <property type="match status" value="1"/>
</dbReference>
<protein>
    <submittedName>
        <fullName evidence="3">WecB/TagA/CpsF family glycosyltransferase</fullName>
    </submittedName>
</protein>
<dbReference type="RefSeq" id="WP_264893422.1">
    <property type="nucleotide sequence ID" value="NZ_CP110257.1"/>
</dbReference>
<dbReference type="Proteomes" id="UP001163266">
    <property type="component" value="Chromosome"/>
</dbReference>
<dbReference type="CDD" id="cd06533">
    <property type="entry name" value="Glyco_transf_WecG_TagA"/>
    <property type="match status" value="1"/>
</dbReference>
<keyword evidence="4" id="KW-1185">Reference proteome</keyword>
<dbReference type="Pfam" id="PF03808">
    <property type="entry name" value="Glyco_tran_WecG"/>
    <property type="match status" value="1"/>
</dbReference>
<dbReference type="EMBL" id="CP110257">
    <property type="protein sequence ID" value="UZD55668.1"/>
    <property type="molecule type" value="Genomic_DNA"/>
</dbReference>
<dbReference type="NCBIfam" id="TIGR00696">
    <property type="entry name" value="wecG_tagA_cpsF"/>
    <property type="match status" value="1"/>
</dbReference>
<reference evidence="3" key="1">
    <citation type="submission" date="2022-10" db="EMBL/GenBank/DDBJ databases">
        <title>Complete genome sequence of Schlegelella aquatica LMG 23380.</title>
        <authorList>
            <person name="Musilova J."/>
            <person name="Kourilova X."/>
            <person name="Bezdicek M."/>
            <person name="Hermankova K."/>
            <person name="Obruca S."/>
            <person name="Sedlar K."/>
        </authorList>
    </citation>
    <scope>NUCLEOTIDE SEQUENCE</scope>
    <source>
        <strain evidence="3">LMG 23380</strain>
    </source>
</reference>
<evidence type="ECO:0000256" key="2">
    <source>
        <dbReference type="ARBA" id="ARBA00022679"/>
    </source>
</evidence>
<organism evidence="3 4">
    <name type="scientific">Caldimonas aquatica</name>
    <dbReference type="NCBI Taxonomy" id="376175"/>
    <lineage>
        <taxon>Bacteria</taxon>
        <taxon>Pseudomonadati</taxon>
        <taxon>Pseudomonadota</taxon>
        <taxon>Betaproteobacteria</taxon>
        <taxon>Burkholderiales</taxon>
        <taxon>Sphaerotilaceae</taxon>
        <taxon>Caldimonas</taxon>
    </lineage>
</organism>
<keyword evidence="1" id="KW-0328">Glycosyltransferase</keyword>
<name>A0ABY6MUJ1_9BURK</name>